<feature type="compositionally biased region" description="Pro residues" evidence="1">
    <location>
        <begin position="131"/>
        <end position="159"/>
    </location>
</feature>
<evidence type="ECO:0000313" key="4">
    <source>
        <dbReference type="Proteomes" id="UP000758168"/>
    </source>
</evidence>
<proteinExistence type="predicted"/>
<keyword evidence="2" id="KW-0812">Transmembrane</keyword>
<dbReference type="Proteomes" id="UP000758168">
    <property type="component" value="Unassembled WGS sequence"/>
</dbReference>
<comment type="caution">
    <text evidence="3">The sequence shown here is derived from an EMBL/GenBank/DDBJ whole genome shotgun (WGS) entry which is preliminary data.</text>
</comment>
<keyword evidence="2" id="KW-0472">Membrane</keyword>
<evidence type="ECO:0008006" key="5">
    <source>
        <dbReference type="Google" id="ProtNLM"/>
    </source>
</evidence>
<feature type="transmembrane region" description="Helical" evidence="2">
    <location>
        <begin position="191"/>
        <end position="215"/>
    </location>
</feature>
<feature type="transmembrane region" description="Helical" evidence="2">
    <location>
        <begin position="254"/>
        <end position="279"/>
    </location>
</feature>
<evidence type="ECO:0000313" key="3">
    <source>
        <dbReference type="EMBL" id="MBP2417968.1"/>
    </source>
</evidence>
<accession>A0ABS4ZA90</accession>
<feature type="compositionally biased region" description="Low complexity" evidence="1">
    <location>
        <begin position="88"/>
        <end position="105"/>
    </location>
</feature>
<keyword evidence="4" id="KW-1185">Reference proteome</keyword>
<protein>
    <recommendedName>
        <fullName evidence="5">DUF4190 domain-containing protein</fullName>
    </recommendedName>
</protein>
<feature type="region of interest" description="Disordered" evidence="1">
    <location>
        <begin position="1"/>
        <end position="56"/>
    </location>
</feature>
<dbReference type="RefSeq" id="WP_210057093.1">
    <property type="nucleotide sequence ID" value="NZ_JAGIOB010000001.1"/>
</dbReference>
<feature type="region of interest" description="Disordered" evidence="1">
    <location>
        <begin position="131"/>
        <end position="168"/>
    </location>
</feature>
<feature type="transmembrane region" description="Helical" evidence="2">
    <location>
        <begin position="227"/>
        <end position="248"/>
    </location>
</feature>
<feature type="region of interest" description="Disordered" evidence="1">
    <location>
        <begin position="86"/>
        <end position="105"/>
    </location>
</feature>
<gene>
    <name evidence="3" type="ORF">JOF54_002890</name>
</gene>
<evidence type="ECO:0000256" key="2">
    <source>
        <dbReference type="SAM" id="Phobius"/>
    </source>
</evidence>
<sequence length="297" mass="30384">MATWEDGPEYAPLERPAEFTTPAAEPLDVAPPRYQPAAGAPVERPRFDGPDAPVPPLAALVPVVADLRDPEQPFDVVSSTLTPGSAWGSAHGGSLAPAAAPAAPAPTTLAPGAPAALPSAYAPGAIPAPAPVAPQQWPEPAPVPGGLPPAGPGPYPSPGTPQWFGPGSYGEQPGGSRVYARRVLEAATPGLVVALAIGAVVFVLSPLMVVAAFALRSRVRVAQQQVRNTLAVALGAVGFFALVGLVRGPLDANAWWSFVGGWSLLVCWFTLITVGALVYRALKRGTGTPPATPNPWR</sequence>
<evidence type="ECO:0000256" key="1">
    <source>
        <dbReference type="SAM" id="MobiDB-lite"/>
    </source>
</evidence>
<organism evidence="3 4">
    <name type="scientific">Microlunatus capsulatus</name>
    <dbReference type="NCBI Taxonomy" id="99117"/>
    <lineage>
        <taxon>Bacteria</taxon>
        <taxon>Bacillati</taxon>
        <taxon>Actinomycetota</taxon>
        <taxon>Actinomycetes</taxon>
        <taxon>Propionibacteriales</taxon>
        <taxon>Propionibacteriaceae</taxon>
        <taxon>Microlunatus</taxon>
    </lineage>
</organism>
<keyword evidence="2" id="KW-1133">Transmembrane helix</keyword>
<dbReference type="EMBL" id="JAGIOB010000001">
    <property type="protein sequence ID" value="MBP2417968.1"/>
    <property type="molecule type" value="Genomic_DNA"/>
</dbReference>
<reference evidence="3 4" key="1">
    <citation type="submission" date="2021-03" db="EMBL/GenBank/DDBJ databases">
        <title>Sequencing the genomes of 1000 actinobacteria strains.</title>
        <authorList>
            <person name="Klenk H.-P."/>
        </authorList>
    </citation>
    <scope>NUCLEOTIDE SEQUENCE [LARGE SCALE GENOMIC DNA]</scope>
    <source>
        <strain evidence="3 4">DSM 12936</strain>
    </source>
</reference>
<name>A0ABS4ZA90_9ACTN</name>